<keyword evidence="2 4" id="KW-0067">ATP-binding</keyword>
<feature type="domain" description="ABC transporter" evidence="3">
    <location>
        <begin position="6"/>
        <end position="235"/>
    </location>
</feature>
<dbReference type="CDD" id="cd03230">
    <property type="entry name" value="ABC_DR_subfamily_A"/>
    <property type="match status" value="1"/>
</dbReference>
<dbReference type="Proteomes" id="UP000436016">
    <property type="component" value="Unassembled WGS sequence"/>
</dbReference>
<protein>
    <submittedName>
        <fullName evidence="4">ATP-binding cassette domain-containing protein</fullName>
    </submittedName>
</protein>
<dbReference type="RefSeq" id="WP_160851535.1">
    <property type="nucleotide sequence ID" value="NZ_WUWG01000001.1"/>
</dbReference>
<dbReference type="Gene3D" id="3.40.50.300">
    <property type="entry name" value="P-loop containing nucleotide triphosphate hydrolases"/>
    <property type="match status" value="1"/>
</dbReference>
<organism evidence="4 5">
    <name type="scientific">Oceanomicrobium pacificus</name>
    <dbReference type="NCBI Taxonomy" id="2692916"/>
    <lineage>
        <taxon>Bacteria</taxon>
        <taxon>Pseudomonadati</taxon>
        <taxon>Pseudomonadota</taxon>
        <taxon>Alphaproteobacteria</taxon>
        <taxon>Rhodobacterales</taxon>
        <taxon>Paracoccaceae</taxon>
        <taxon>Oceanomicrobium</taxon>
    </lineage>
</organism>
<comment type="caution">
    <text evidence="4">The sequence shown here is derived from an EMBL/GenBank/DDBJ whole genome shotgun (WGS) entry which is preliminary data.</text>
</comment>
<name>A0A6B0TNZ2_9RHOB</name>
<dbReference type="GO" id="GO:0005524">
    <property type="term" value="F:ATP binding"/>
    <property type="evidence" value="ECO:0007669"/>
    <property type="project" value="UniProtKB-KW"/>
</dbReference>
<dbReference type="SMART" id="SM00382">
    <property type="entry name" value="AAA"/>
    <property type="match status" value="1"/>
</dbReference>
<dbReference type="SUPFAM" id="SSF52540">
    <property type="entry name" value="P-loop containing nucleoside triphosphate hydrolases"/>
    <property type="match status" value="1"/>
</dbReference>
<keyword evidence="1" id="KW-0547">Nucleotide-binding</keyword>
<reference evidence="4 5" key="1">
    <citation type="submission" date="2019-12" db="EMBL/GenBank/DDBJ databases">
        <title>Strain KN286 was isolated from seawater, which was collected from Caroline Seamount in the tropical western Pacific.</title>
        <authorList>
            <person name="Wang Q."/>
        </authorList>
    </citation>
    <scope>NUCLEOTIDE SEQUENCE [LARGE SCALE GENOMIC DNA]</scope>
    <source>
        <strain evidence="4 5">KN286</strain>
    </source>
</reference>
<sequence>MTGTVVETRGLTRRFGDKTAVDHVDLRIAPGEIYGFLGPNGSGKTTLMRMMTGLLTPSEGSATVLGTDLPGNAEPLKQAIGYMTQNFSHYRDLTVRENLGFVGNIYGVPRRDLSARIDELLVTYDLVGQADQRVGGMSGGQRQKMALAAAVLHRPKLLFLDEPTSAVDPETRRNFWEQLFDLVDEGASIIVSTHFMDEAERCHRIAILERGVKRIDGAPPALMRDLPAQVVEVTGRDMRGAKARLDPAPEVLSTAQIGARLRVLLRPDLDRPEAVVRTILGAREDVSAEQVDPNLEDVFVAATTPELAA</sequence>
<dbReference type="AlphaFoldDB" id="A0A6B0TNZ2"/>
<evidence type="ECO:0000256" key="1">
    <source>
        <dbReference type="ARBA" id="ARBA00022741"/>
    </source>
</evidence>
<dbReference type="InterPro" id="IPR027417">
    <property type="entry name" value="P-loop_NTPase"/>
</dbReference>
<dbReference type="InterPro" id="IPR003593">
    <property type="entry name" value="AAA+_ATPase"/>
</dbReference>
<evidence type="ECO:0000259" key="3">
    <source>
        <dbReference type="PROSITE" id="PS50893"/>
    </source>
</evidence>
<dbReference type="EMBL" id="WUWG01000001">
    <property type="protein sequence ID" value="MXU64309.1"/>
    <property type="molecule type" value="Genomic_DNA"/>
</dbReference>
<dbReference type="GO" id="GO:0016887">
    <property type="term" value="F:ATP hydrolysis activity"/>
    <property type="evidence" value="ECO:0007669"/>
    <property type="project" value="InterPro"/>
</dbReference>
<accession>A0A6B0TNZ2</accession>
<gene>
    <name evidence="4" type="ORF">GSH16_02530</name>
</gene>
<proteinExistence type="predicted"/>
<dbReference type="Pfam" id="PF00005">
    <property type="entry name" value="ABC_tran"/>
    <property type="match status" value="1"/>
</dbReference>
<evidence type="ECO:0000313" key="5">
    <source>
        <dbReference type="Proteomes" id="UP000436016"/>
    </source>
</evidence>
<evidence type="ECO:0000256" key="2">
    <source>
        <dbReference type="ARBA" id="ARBA00022840"/>
    </source>
</evidence>
<keyword evidence="5" id="KW-1185">Reference proteome</keyword>
<dbReference type="PANTHER" id="PTHR43038">
    <property type="entry name" value="ATP-BINDING CASSETTE, SUB-FAMILY H, MEMBER 1"/>
    <property type="match status" value="1"/>
</dbReference>
<dbReference type="InterPro" id="IPR003439">
    <property type="entry name" value="ABC_transporter-like_ATP-bd"/>
</dbReference>
<evidence type="ECO:0000313" key="4">
    <source>
        <dbReference type="EMBL" id="MXU64309.1"/>
    </source>
</evidence>
<dbReference type="InterPro" id="IPR017871">
    <property type="entry name" value="ABC_transporter-like_CS"/>
</dbReference>
<dbReference type="PROSITE" id="PS50893">
    <property type="entry name" value="ABC_TRANSPORTER_2"/>
    <property type="match status" value="1"/>
</dbReference>
<dbReference type="PROSITE" id="PS00211">
    <property type="entry name" value="ABC_TRANSPORTER_1"/>
    <property type="match status" value="1"/>
</dbReference>
<dbReference type="PANTHER" id="PTHR43038:SF3">
    <property type="entry name" value="ABC TRANSPORTER G FAMILY MEMBER 20 ISOFORM X1"/>
    <property type="match status" value="1"/>
</dbReference>